<dbReference type="AlphaFoldDB" id="A0AAE9Z2W4"/>
<name>A0AAE9Z2W4_9GAMM</name>
<dbReference type="EMBL" id="CP059733">
    <property type="protein sequence ID" value="WDE05060.1"/>
    <property type="molecule type" value="Genomic_DNA"/>
</dbReference>
<gene>
    <name evidence="1" type="ORF">SG34_027800</name>
</gene>
<protein>
    <submittedName>
        <fullName evidence="1">Uncharacterized protein</fullName>
    </submittedName>
</protein>
<dbReference type="RefSeq" id="WP_161797916.1">
    <property type="nucleotide sequence ID" value="NZ_CP059733.1"/>
</dbReference>
<proteinExistence type="predicted"/>
<evidence type="ECO:0000313" key="1">
    <source>
        <dbReference type="EMBL" id="WDE05060.1"/>
    </source>
</evidence>
<reference evidence="1 2" key="2">
    <citation type="journal article" date="2022" name="Mar. Drugs">
        <title>Bioassay-Guided Fractionation Leads to the Detection of Cholic Acid Generated by the Rare Thalassomonas sp.</title>
        <authorList>
            <person name="Pheiffer F."/>
            <person name="Schneider Y.K."/>
            <person name="Hansen E.H."/>
            <person name="Andersen J.H."/>
            <person name="Isaksson J."/>
            <person name="Busche T."/>
            <person name="R C."/>
            <person name="Kalinowski J."/>
            <person name="Zyl L.V."/>
            <person name="Trindade M."/>
        </authorList>
    </citation>
    <scope>NUCLEOTIDE SEQUENCE [LARGE SCALE GENOMIC DNA]</scope>
    <source>
        <strain evidence="1 2">XOM25</strain>
    </source>
</reference>
<dbReference type="Proteomes" id="UP000032352">
    <property type="component" value="Chromosome"/>
</dbReference>
<keyword evidence="2" id="KW-1185">Reference proteome</keyword>
<accession>A0AAE9Z2W4</accession>
<organism evidence="1 2">
    <name type="scientific">Thalassomonas viridans</name>
    <dbReference type="NCBI Taxonomy" id="137584"/>
    <lineage>
        <taxon>Bacteria</taxon>
        <taxon>Pseudomonadati</taxon>
        <taxon>Pseudomonadota</taxon>
        <taxon>Gammaproteobacteria</taxon>
        <taxon>Alteromonadales</taxon>
        <taxon>Colwelliaceae</taxon>
        <taxon>Thalassomonas</taxon>
    </lineage>
</organism>
<reference evidence="1 2" key="1">
    <citation type="journal article" date="2015" name="Genome Announc.">
        <title>Draft Genome Sequences of Marine Isolates of Thalassomonas viridans and Thalassomonas actiniarum.</title>
        <authorList>
            <person name="Olonade I."/>
            <person name="van Zyl L.J."/>
            <person name="Trindade M."/>
        </authorList>
    </citation>
    <scope>NUCLEOTIDE SEQUENCE [LARGE SCALE GENOMIC DNA]</scope>
    <source>
        <strain evidence="1 2">XOM25</strain>
    </source>
</reference>
<dbReference type="KEGG" id="tvd:SG34_027800"/>
<evidence type="ECO:0000313" key="2">
    <source>
        <dbReference type="Proteomes" id="UP000032352"/>
    </source>
</evidence>
<sequence>MKFALVDGVREEPSPKVKGVCQFCGKPTMSKCGTKVRWHWAHTHKGLCDPWWDNESQWHRDWKSYWANEYQEIVNFDDTGEKHIADVKLPTGTVIEFQNSPMSQQEL</sequence>